<evidence type="ECO:0000256" key="3">
    <source>
        <dbReference type="SAM" id="SignalP"/>
    </source>
</evidence>
<evidence type="ECO:0000313" key="5">
    <source>
        <dbReference type="EMBL" id="BBO32581.1"/>
    </source>
</evidence>
<dbReference type="InterPro" id="IPR013766">
    <property type="entry name" value="Thioredoxin_domain"/>
</dbReference>
<evidence type="ECO:0000256" key="2">
    <source>
        <dbReference type="SAM" id="MobiDB-lite"/>
    </source>
</evidence>
<protein>
    <recommendedName>
        <fullName evidence="4">Thioredoxin domain-containing protein</fullName>
    </recommendedName>
</protein>
<dbReference type="GO" id="GO:0016491">
    <property type="term" value="F:oxidoreductase activity"/>
    <property type="evidence" value="ECO:0007669"/>
    <property type="project" value="InterPro"/>
</dbReference>
<dbReference type="RefSeq" id="WP_152098525.1">
    <property type="nucleotide sequence ID" value="NZ_AP021861.1"/>
</dbReference>
<dbReference type="PROSITE" id="PS51352">
    <property type="entry name" value="THIOREDOXIN_2"/>
    <property type="match status" value="1"/>
</dbReference>
<keyword evidence="6" id="KW-1185">Reference proteome</keyword>
<evidence type="ECO:0000313" key="6">
    <source>
        <dbReference type="Proteomes" id="UP000326837"/>
    </source>
</evidence>
<keyword evidence="1 3" id="KW-0732">Signal</keyword>
<dbReference type="Gene3D" id="3.40.30.10">
    <property type="entry name" value="Glutaredoxin"/>
    <property type="match status" value="1"/>
</dbReference>
<feature type="domain" description="Thioredoxin" evidence="4">
    <location>
        <begin position="270"/>
        <end position="415"/>
    </location>
</feature>
<dbReference type="Proteomes" id="UP000326837">
    <property type="component" value="Chromosome"/>
</dbReference>
<dbReference type="Gene3D" id="2.50.20.10">
    <property type="entry name" value="Lipoprotein localisation LolA/LolB/LppX"/>
    <property type="match status" value="1"/>
</dbReference>
<dbReference type="KEGG" id="lpav:PLANPX_2193"/>
<dbReference type="EMBL" id="AP021861">
    <property type="protein sequence ID" value="BBO32581.1"/>
    <property type="molecule type" value="Genomic_DNA"/>
</dbReference>
<feature type="chain" id="PRO_5024864416" description="Thioredoxin domain-containing protein" evidence="3">
    <location>
        <begin position="29"/>
        <end position="462"/>
    </location>
</feature>
<name>A0A5K7XCM4_9BACT</name>
<feature type="compositionally biased region" description="Acidic residues" evidence="2">
    <location>
        <begin position="432"/>
        <end position="462"/>
    </location>
</feature>
<dbReference type="CDD" id="cd02966">
    <property type="entry name" value="TlpA_like_family"/>
    <property type="match status" value="1"/>
</dbReference>
<gene>
    <name evidence="5" type="ORF">PLANPX_2193</name>
</gene>
<reference evidence="6" key="1">
    <citation type="submission" date="2019-10" db="EMBL/GenBank/DDBJ databases">
        <title>Lacipirellula parvula gen. nov., sp. nov., representing a lineage of planctomycetes widespread in freshwater anoxic habitats, and description of the family Lacipirellulaceae.</title>
        <authorList>
            <person name="Dedysh S.N."/>
            <person name="Kulichevskaya I.S."/>
            <person name="Beletsky A.V."/>
            <person name="Rakitin A.L."/>
            <person name="Mardanov A.V."/>
            <person name="Ivanova A.A."/>
            <person name="Saltykova V.X."/>
            <person name="Rijpstra W.I.C."/>
            <person name="Sinninghe Damste J.S."/>
            <person name="Ravin N.V."/>
        </authorList>
    </citation>
    <scope>NUCLEOTIDE SEQUENCE [LARGE SCALE GENOMIC DNA]</scope>
    <source>
        <strain evidence="6">PX69</strain>
    </source>
</reference>
<dbReference type="SUPFAM" id="SSF89392">
    <property type="entry name" value="Prokaryotic lipoproteins and lipoprotein localization factors"/>
    <property type="match status" value="1"/>
</dbReference>
<sequence>MKYANRFSVTLAMALLLGSFLCSPTAYAEPAAPKSVDELLDRVEQSIKDLPAYSFDFDININVDANGSKQSIESEFDVKIERPSRWAVIKQSGPFGATSISNGKEETVYLPMLKAYIVRPLAEATGENNELASLPVTFLGPAGKVPALMGEGLKKLILDGASESKLAGEEEIDGVACWKCEFKQEGLNSQLWVTKADHPLPRRVVLVPDDSSKSGMPKGMSLTAQIDIVNFNAEPKFTDEDFKFTPPEGVRQADSLQDAMPKPGPQPPHELVGKQAPTFEVDVLDGEAFKLEDVLGKKVVMLDFWATWCGPCVAALPEISAAAEEMKEKDVVFYTVNLREEPEAVKEFLKEQELDVPVLLDAEGEIGDLYKAEAIPQTVLIGKDGRVQVVHVGFGGDAKKKLIEEMTALLEGKELAQETLDKWEAEQKKAEAEEEAEESEGDDAEGEGADVEVEQAEVEVEQ</sequence>
<evidence type="ECO:0000259" key="4">
    <source>
        <dbReference type="PROSITE" id="PS51352"/>
    </source>
</evidence>
<dbReference type="SUPFAM" id="SSF52833">
    <property type="entry name" value="Thioredoxin-like"/>
    <property type="match status" value="1"/>
</dbReference>
<dbReference type="InterPro" id="IPR000866">
    <property type="entry name" value="AhpC/TSA"/>
</dbReference>
<feature type="region of interest" description="Disordered" evidence="2">
    <location>
        <begin position="421"/>
        <end position="462"/>
    </location>
</feature>
<dbReference type="InterPro" id="IPR019207">
    <property type="entry name" value="DUF2092"/>
</dbReference>
<evidence type="ECO:0000256" key="1">
    <source>
        <dbReference type="ARBA" id="ARBA00022729"/>
    </source>
</evidence>
<feature type="signal peptide" evidence="3">
    <location>
        <begin position="1"/>
        <end position="28"/>
    </location>
</feature>
<dbReference type="InterPro" id="IPR036249">
    <property type="entry name" value="Thioredoxin-like_sf"/>
</dbReference>
<accession>A0A5K7XCM4</accession>
<dbReference type="AlphaFoldDB" id="A0A5K7XCM4"/>
<feature type="compositionally biased region" description="Basic and acidic residues" evidence="2">
    <location>
        <begin position="421"/>
        <end position="431"/>
    </location>
</feature>
<dbReference type="GO" id="GO:0016209">
    <property type="term" value="F:antioxidant activity"/>
    <property type="evidence" value="ECO:0007669"/>
    <property type="project" value="InterPro"/>
</dbReference>
<dbReference type="Pfam" id="PF09865">
    <property type="entry name" value="DUF2092"/>
    <property type="match status" value="1"/>
</dbReference>
<proteinExistence type="predicted"/>
<dbReference type="PANTHER" id="PTHR42852:SF17">
    <property type="entry name" value="THIOREDOXIN-LIKE PROTEIN HI_1115"/>
    <property type="match status" value="1"/>
</dbReference>
<organism evidence="5 6">
    <name type="scientific">Lacipirellula parvula</name>
    <dbReference type="NCBI Taxonomy" id="2650471"/>
    <lineage>
        <taxon>Bacteria</taxon>
        <taxon>Pseudomonadati</taxon>
        <taxon>Planctomycetota</taxon>
        <taxon>Planctomycetia</taxon>
        <taxon>Pirellulales</taxon>
        <taxon>Lacipirellulaceae</taxon>
        <taxon>Lacipirellula</taxon>
    </lineage>
</organism>
<dbReference type="InterPro" id="IPR029046">
    <property type="entry name" value="LolA/LolB/LppX"/>
</dbReference>
<dbReference type="PANTHER" id="PTHR42852">
    <property type="entry name" value="THIOL:DISULFIDE INTERCHANGE PROTEIN DSBE"/>
    <property type="match status" value="1"/>
</dbReference>
<dbReference type="Pfam" id="PF00578">
    <property type="entry name" value="AhpC-TSA"/>
    <property type="match status" value="1"/>
</dbReference>
<dbReference type="InterPro" id="IPR050553">
    <property type="entry name" value="Thioredoxin_ResA/DsbE_sf"/>
</dbReference>